<dbReference type="WBParaSite" id="ES5_v2.g21799.t1">
    <property type="protein sequence ID" value="ES5_v2.g21799.t1"/>
    <property type="gene ID" value="ES5_v2.g21799"/>
</dbReference>
<protein>
    <submittedName>
        <fullName evidence="2">Tetratricopeptide repeat protein</fullName>
    </submittedName>
</protein>
<organism evidence="1 2">
    <name type="scientific">Panagrolaimus sp. ES5</name>
    <dbReference type="NCBI Taxonomy" id="591445"/>
    <lineage>
        <taxon>Eukaryota</taxon>
        <taxon>Metazoa</taxon>
        <taxon>Ecdysozoa</taxon>
        <taxon>Nematoda</taxon>
        <taxon>Chromadorea</taxon>
        <taxon>Rhabditida</taxon>
        <taxon>Tylenchina</taxon>
        <taxon>Panagrolaimomorpha</taxon>
        <taxon>Panagrolaimoidea</taxon>
        <taxon>Panagrolaimidae</taxon>
        <taxon>Panagrolaimus</taxon>
    </lineage>
</organism>
<reference evidence="2" key="1">
    <citation type="submission" date="2022-11" db="UniProtKB">
        <authorList>
            <consortium name="WormBaseParasite"/>
        </authorList>
    </citation>
    <scope>IDENTIFICATION</scope>
</reference>
<evidence type="ECO:0000313" key="2">
    <source>
        <dbReference type="WBParaSite" id="ES5_v2.g21799.t1"/>
    </source>
</evidence>
<evidence type="ECO:0000313" key="1">
    <source>
        <dbReference type="Proteomes" id="UP000887579"/>
    </source>
</evidence>
<proteinExistence type="predicted"/>
<name>A0AC34FXF8_9BILA</name>
<dbReference type="Proteomes" id="UP000887579">
    <property type="component" value="Unplaced"/>
</dbReference>
<accession>A0AC34FXF8</accession>
<sequence>MASNSRYDYFHSDRDRKRRHSRRGDDREDDDEYGERRRHSSSHSQNDERRRISRRSRSRTSESSSSGEELFKKFGEILSKNISIKRELPPDFESSEMMARNTLPCFDRQMDFEPIEMRRKFFNDAKIDLNGILGLAPFSTDFSALPELRNKDLDNPRKGPQALREKLQKEIATKFVEKAAAFVREKKNDEGIKAFNEALQTWPNFVPALIGRSAAYANQKRFDEALFDLRIVRDIEPENETAN</sequence>